<dbReference type="InterPro" id="IPR036915">
    <property type="entry name" value="Cyclin-like_sf"/>
</dbReference>
<feature type="compositionally biased region" description="Low complexity" evidence="1">
    <location>
        <begin position="322"/>
        <end position="341"/>
    </location>
</feature>
<dbReference type="SUPFAM" id="SSF47954">
    <property type="entry name" value="Cyclin-like"/>
    <property type="match status" value="1"/>
</dbReference>
<feature type="compositionally biased region" description="Basic and acidic residues" evidence="1">
    <location>
        <begin position="401"/>
        <end position="410"/>
    </location>
</feature>
<dbReference type="EMBL" id="JAPDMZ010000150">
    <property type="protein sequence ID" value="KAK0547877.1"/>
    <property type="molecule type" value="Genomic_DNA"/>
</dbReference>
<evidence type="ECO:0000259" key="2">
    <source>
        <dbReference type="Pfam" id="PF00134"/>
    </source>
</evidence>
<dbReference type="PANTHER" id="PTHR15615:SF10">
    <property type="entry name" value="PHO85 CYCLIN-2-RELATED"/>
    <property type="match status" value="1"/>
</dbReference>
<dbReference type="Pfam" id="PF00134">
    <property type="entry name" value="Cyclin_N"/>
    <property type="match status" value="1"/>
</dbReference>
<accession>A0AAN6JSJ2</accession>
<keyword evidence="4" id="KW-1185">Reference proteome</keyword>
<protein>
    <submittedName>
        <fullName evidence="3">PHO85 cyclin-1</fullName>
    </submittedName>
</protein>
<evidence type="ECO:0000313" key="4">
    <source>
        <dbReference type="Proteomes" id="UP001176517"/>
    </source>
</evidence>
<feature type="compositionally biased region" description="Acidic residues" evidence="1">
    <location>
        <begin position="359"/>
        <end position="375"/>
    </location>
</feature>
<name>A0AAN6JSJ2_9BASI</name>
<sequence>MSTSMYSAASSSSMPATGSFSLRRNGASLLPRSIHDPALLDLTRQRVSSDMIAYLAVQAAHVIQCESTQGINTPPASPTKSLNDVLADPSGRAETAGLPSLEHFIRGLVEKSNVQVPTLLCTLVYLDRLKSRLPRVAKGMHCTRHRVFLATLIVAAKYLNDSSPKNKHWTRYGVLFSQPEVNLMEKQLLYLLDYDLRIEEHELLEHFEPFLRTVEDPATAGAREMFLRGCDAGRERERYARASERRVMLRNLPASEVPCYQAQDAAAAKAKSSMQSLKQSMASQNGPLYHGSAPPTPISPASVGDAYSMVGSSSGTHASASMMMMRQQSSDSNASTSASSSGTLGELTDDNGSSSSSLEDYEDDDDDDDDDDFENEHDRFYHDGTISAASQHQHHLRHHTKDSMETEVHGHRGRQGWPSNGSITMTIDENTKVGTGMRYIHHDAATAAAAAAAAATKDVPPPALSASATVRTMRSSSNLLSRILGN</sequence>
<feature type="region of interest" description="Disordered" evidence="1">
    <location>
        <begin position="389"/>
        <end position="423"/>
    </location>
</feature>
<dbReference type="GO" id="GO:0005634">
    <property type="term" value="C:nucleus"/>
    <property type="evidence" value="ECO:0007669"/>
    <property type="project" value="TreeGrafter"/>
</dbReference>
<proteinExistence type="predicted"/>
<feature type="compositionally biased region" description="Low complexity" evidence="1">
    <location>
        <begin position="271"/>
        <end position="284"/>
    </location>
</feature>
<dbReference type="GO" id="GO:0019901">
    <property type="term" value="F:protein kinase binding"/>
    <property type="evidence" value="ECO:0007669"/>
    <property type="project" value="InterPro"/>
</dbReference>
<organism evidence="3 4">
    <name type="scientific">Tilletia horrida</name>
    <dbReference type="NCBI Taxonomy" id="155126"/>
    <lineage>
        <taxon>Eukaryota</taxon>
        <taxon>Fungi</taxon>
        <taxon>Dikarya</taxon>
        <taxon>Basidiomycota</taxon>
        <taxon>Ustilaginomycotina</taxon>
        <taxon>Exobasidiomycetes</taxon>
        <taxon>Tilletiales</taxon>
        <taxon>Tilletiaceae</taxon>
        <taxon>Tilletia</taxon>
    </lineage>
</organism>
<evidence type="ECO:0000313" key="3">
    <source>
        <dbReference type="EMBL" id="KAK0547877.1"/>
    </source>
</evidence>
<comment type="caution">
    <text evidence="3">The sequence shown here is derived from an EMBL/GenBank/DDBJ whole genome shotgun (WGS) entry which is preliminary data.</text>
</comment>
<feature type="region of interest" description="Disordered" evidence="1">
    <location>
        <begin position="271"/>
        <end position="297"/>
    </location>
</feature>
<feature type="domain" description="Cyclin N-terminal" evidence="2">
    <location>
        <begin position="101"/>
        <end position="197"/>
    </location>
</feature>
<gene>
    <name evidence="3" type="primary">PCL1</name>
    <name evidence="3" type="ORF">OC846_004700</name>
</gene>
<feature type="region of interest" description="Disordered" evidence="1">
    <location>
        <begin position="322"/>
        <end position="377"/>
    </location>
</feature>
<dbReference type="InterPro" id="IPR013922">
    <property type="entry name" value="Cyclin_PHO80-like"/>
</dbReference>
<evidence type="ECO:0000256" key="1">
    <source>
        <dbReference type="SAM" id="MobiDB-lite"/>
    </source>
</evidence>
<dbReference type="AlphaFoldDB" id="A0AAN6JSJ2"/>
<dbReference type="CDD" id="cd20557">
    <property type="entry name" value="CYCLIN_ScPCL1-like"/>
    <property type="match status" value="1"/>
</dbReference>
<dbReference type="InterPro" id="IPR006671">
    <property type="entry name" value="Cyclin_N"/>
</dbReference>
<dbReference type="GO" id="GO:0016538">
    <property type="term" value="F:cyclin-dependent protein serine/threonine kinase regulator activity"/>
    <property type="evidence" value="ECO:0007669"/>
    <property type="project" value="TreeGrafter"/>
</dbReference>
<reference evidence="3" key="1">
    <citation type="journal article" date="2023" name="PhytoFront">
        <title>Draft Genome Resources of Seven Strains of Tilletia horrida, Causal Agent of Kernel Smut of Rice.</title>
        <authorList>
            <person name="Khanal S."/>
            <person name="Antony Babu S."/>
            <person name="Zhou X.G."/>
        </authorList>
    </citation>
    <scope>NUCLEOTIDE SEQUENCE</scope>
    <source>
        <strain evidence="3">TX6</strain>
    </source>
</reference>
<dbReference type="Proteomes" id="UP001176517">
    <property type="component" value="Unassembled WGS sequence"/>
</dbReference>
<dbReference type="PANTHER" id="PTHR15615">
    <property type="match status" value="1"/>
</dbReference>
<dbReference type="GO" id="GO:0000307">
    <property type="term" value="C:cyclin-dependent protein kinase holoenzyme complex"/>
    <property type="evidence" value="ECO:0007669"/>
    <property type="project" value="TreeGrafter"/>
</dbReference>
<dbReference type="Gene3D" id="1.10.472.10">
    <property type="entry name" value="Cyclin-like"/>
    <property type="match status" value="1"/>
</dbReference>